<organism evidence="5 6">
    <name type="scientific">Sphingomonas zeae</name>
    <dbReference type="NCBI Taxonomy" id="1646122"/>
    <lineage>
        <taxon>Bacteria</taxon>
        <taxon>Pseudomonadati</taxon>
        <taxon>Pseudomonadota</taxon>
        <taxon>Alphaproteobacteria</taxon>
        <taxon>Sphingomonadales</taxon>
        <taxon>Sphingomonadaceae</taxon>
        <taxon>Sphingomonas</taxon>
    </lineage>
</organism>
<dbReference type="InterPro" id="IPR036736">
    <property type="entry name" value="ACP-like_sf"/>
</dbReference>
<dbReference type="GO" id="GO:0044550">
    <property type="term" value="P:secondary metabolite biosynthetic process"/>
    <property type="evidence" value="ECO:0007669"/>
    <property type="project" value="TreeGrafter"/>
</dbReference>
<dbReference type="InterPro" id="IPR000873">
    <property type="entry name" value="AMP-dep_synth/lig_dom"/>
</dbReference>
<dbReference type="InterPro" id="IPR009081">
    <property type="entry name" value="PP-bd_ACP"/>
</dbReference>
<dbReference type="GO" id="GO:0005737">
    <property type="term" value="C:cytoplasm"/>
    <property type="evidence" value="ECO:0007669"/>
    <property type="project" value="TreeGrafter"/>
</dbReference>
<evidence type="ECO:0000256" key="1">
    <source>
        <dbReference type="ARBA" id="ARBA00022450"/>
    </source>
</evidence>
<dbReference type="Pfam" id="PF00550">
    <property type="entry name" value="PP-binding"/>
    <property type="match status" value="1"/>
</dbReference>
<evidence type="ECO:0000313" key="6">
    <source>
        <dbReference type="Proteomes" id="UP000536441"/>
    </source>
</evidence>
<protein>
    <submittedName>
        <fullName evidence="5">Amino acid adenylation domain-containing protein</fullName>
    </submittedName>
</protein>
<keyword evidence="2" id="KW-0597">Phosphoprotein</keyword>
<dbReference type="PROSITE" id="PS00455">
    <property type="entry name" value="AMP_BINDING"/>
    <property type="match status" value="1"/>
</dbReference>
<dbReference type="InterPro" id="IPR020806">
    <property type="entry name" value="PKS_PP-bd"/>
</dbReference>
<dbReference type="Pfam" id="PF13193">
    <property type="entry name" value="AMP-binding_C"/>
    <property type="match status" value="1"/>
</dbReference>
<dbReference type="Gene3D" id="3.40.50.12780">
    <property type="entry name" value="N-terminal domain of ligase-like"/>
    <property type="match status" value="1"/>
</dbReference>
<dbReference type="EMBL" id="JABMCH010000066">
    <property type="protein sequence ID" value="NUU47923.1"/>
    <property type="molecule type" value="Genomic_DNA"/>
</dbReference>
<comment type="caution">
    <text evidence="5">The sequence shown here is derived from an EMBL/GenBank/DDBJ whole genome shotgun (WGS) entry which is preliminary data.</text>
</comment>
<feature type="region of interest" description="Disordered" evidence="3">
    <location>
        <begin position="848"/>
        <end position="869"/>
    </location>
</feature>
<keyword evidence="1" id="KW-0596">Phosphopantetheine</keyword>
<reference evidence="5 6" key="1">
    <citation type="submission" date="2020-05" db="EMBL/GenBank/DDBJ databases">
        <title>Genome Sequencing of Type Strains.</title>
        <authorList>
            <person name="Lemaire J.F."/>
            <person name="Inderbitzin P."/>
            <person name="Gregorio O.A."/>
            <person name="Collins S.B."/>
            <person name="Wespe N."/>
            <person name="Knight-Connoni V."/>
        </authorList>
    </citation>
    <scope>NUCLEOTIDE SEQUENCE [LARGE SCALE GENOMIC DNA]</scope>
    <source>
        <strain evidence="5 6">DSM 100049</strain>
    </source>
</reference>
<dbReference type="PROSITE" id="PS50075">
    <property type="entry name" value="CARRIER"/>
    <property type="match status" value="1"/>
</dbReference>
<gene>
    <name evidence="5" type="ORF">HP438_13190</name>
</gene>
<name>A0A7Y6B763_9SPHN</name>
<dbReference type="AlphaFoldDB" id="A0A7Y6B763"/>
<dbReference type="InterPro" id="IPR020845">
    <property type="entry name" value="AMP-binding_CS"/>
</dbReference>
<dbReference type="InterPro" id="IPR042099">
    <property type="entry name" value="ANL_N_sf"/>
</dbReference>
<evidence type="ECO:0000256" key="3">
    <source>
        <dbReference type="SAM" id="MobiDB-lite"/>
    </source>
</evidence>
<dbReference type="SMART" id="SM00823">
    <property type="entry name" value="PKS_PP"/>
    <property type="match status" value="1"/>
</dbReference>
<dbReference type="Gene3D" id="3.30.300.30">
    <property type="match status" value="1"/>
</dbReference>
<feature type="domain" description="Carrier" evidence="4">
    <location>
        <begin position="511"/>
        <end position="586"/>
    </location>
</feature>
<evidence type="ECO:0000256" key="2">
    <source>
        <dbReference type="ARBA" id="ARBA00022553"/>
    </source>
</evidence>
<dbReference type="PANTHER" id="PTHR45527">
    <property type="entry name" value="NONRIBOSOMAL PEPTIDE SYNTHETASE"/>
    <property type="match status" value="1"/>
</dbReference>
<dbReference type="GO" id="GO:0031177">
    <property type="term" value="F:phosphopantetheine binding"/>
    <property type="evidence" value="ECO:0007669"/>
    <property type="project" value="InterPro"/>
</dbReference>
<dbReference type="SUPFAM" id="SSF56801">
    <property type="entry name" value="Acetyl-CoA synthetase-like"/>
    <property type="match status" value="1"/>
</dbReference>
<dbReference type="InterPro" id="IPR045851">
    <property type="entry name" value="AMP-bd_C_sf"/>
</dbReference>
<dbReference type="InterPro" id="IPR025110">
    <property type="entry name" value="AMP-bd_C"/>
</dbReference>
<evidence type="ECO:0000313" key="5">
    <source>
        <dbReference type="EMBL" id="NUU47923.1"/>
    </source>
</evidence>
<sequence length="869" mass="92682">MRCEPETTGHVVNRAWCPLPDIVARHAWCDPDAPAVEARGQRRSYGELAARVDQLAARLASMLTDDHPLIGVCLARDVDLPAWLLAVLKIGAAYLPIDPSTPPTRLAHIMEDAGPALIVANRCYAEVVGGLGVPVMIAEDDSEPAMMLPSPAITPATLAYVIFTSGSTGRPKGVEIEHSALVALLTTMAASPGFRAGEKMLGLTRLSFDLSVPDLFLPFFVGGSLALIDLEDAADPARLAAAFATHRPDLAQATPSTWRALVEHGWSGLPGLRILAGGEALTRSLADRLLLRCGELWNIYGPTETTVWSTACRVTPSHDAIPIGWPMNGIAVYVTDSDLTPVPPGKVGEIVIGGSGVARGYRNRPELTAERFVHMADGSRVYRTGDLGRFDERGALYCLGRIDDQVKVRGFRIELGDVEAALSLHSDAAWSAVRLWTDPSGEALLVGYVVPRAKWLGPRAVKAFLADHLPAYMIPDRIVTLLSMPLTPNGKIDRAALPDPFAAAPAAIPVEATDAIDRQLAAIWSELLNIGAIAADDDFFDLGGYSLMTVRLARRIEAAFGVRLALIDLMRHSTLSAMAARIALGDQPADRGMMLLNPEGTRPPLYWLDTGPLMRNILRGLSAEQPVLTLNIDPLDEDALGAGALSIPAVAARLKEHLVSVHPIGPLSLGGWCRWGIVAYELARQLEEDGRAVDLLVLLDADRPRRRPIQKVRTGLTRLLHGKATPPGDASFSQRVEQATHRYVAAPYSGRVLSLEPTARHNDTGWGAVVTGKLTVWTIPGDHESMVRGSAVPILAAALDQALAPPSRSPDGASTALVMPVRDPMVPAAPILRSPAIRESGIQAGMSHLVGSTGPRTGAAAGGSRRPAG</sequence>
<evidence type="ECO:0000259" key="4">
    <source>
        <dbReference type="PROSITE" id="PS50075"/>
    </source>
</evidence>
<dbReference type="Gene3D" id="3.40.50.1820">
    <property type="entry name" value="alpha/beta hydrolase"/>
    <property type="match status" value="1"/>
</dbReference>
<dbReference type="GO" id="GO:0043041">
    <property type="term" value="P:amino acid activation for nonribosomal peptide biosynthetic process"/>
    <property type="evidence" value="ECO:0007669"/>
    <property type="project" value="TreeGrafter"/>
</dbReference>
<keyword evidence="6" id="KW-1185">Reference proteome</keyword>
<dbReference type="NCBIfam" id="TIGR01733">
    <property type="entry name" value="AA-adenyl-dom"/>
    <property type="match status" value="1"/>
</dbReference>
<dbReference type="RefSeq" id="WP_175312512.1">
    <property type="nucleotide sequence ID" value="NZ_CBCRYR010000002.1"/>
</dbReference>
<accession>A0A7Y6B763</accession>
<dbReference type="SUPFAM" id="SSF53474">
    <property type="entry name" value="alpha/beta-Hydrolases"/>
    <property type="match status" value="1"/>
</dbReference>
<dbReference type="Gene3D" id="1.10.1200.10">
    <property type="entry name" value="ACP-like"/>
    <property type="match status" value="1"/>
</dbReference>
<proteinExistence type="predicted"/>
<feature type="compositionally biased region" description="Low complexity" evidence="3">
    <location>
        <begin position="851"/>
        <end position="869"/>
    </location>
</feature>
<dbReference type="SUPFAM" id="SSF47336">
    <property type="entry name" value="ACP-like"/>
    <property type="match status" value="1"/>
</dbReference>
<dbReference type="InterPro" id="IPR001031">
    <property type="entry name" value="Thioesterase"/>
</dbReference>
<dbReference type="PANTHER" id="PTHR45527:SF1">
    <property type="entry name" value="FATTY ACID SYNTHASE"/>
    <property type="match status" value="1"/>
</dbReference>
<dbReference type="Pfam" id="PF00975">
    <property type="entry name" value="Thioesterase"/>
    <property type="match status" value="1"/>
</dbReference>
<dbReference type="Pfam" id="PF00501">
    <property type="entry name" value="AMP-binding"/>
    <property type="match status" value="1"/>
</dbReference>
<dbReference type="InterPro" id="IPR029058">
    <property type="entry name" value="AB_hydrolase_fold"/>
</dbReference>
<dbReference type="InterPro" id="IPR010071">
    <property type="entry name" value="AA_adenyl_dom"/>
</dbReference>
<dbReference type="Proteomes" id="UP000536441">
    <property type="component" value="Unassembled WGS sequence"/>
</dbReference>